<feature type="domain" description="Type II/III secretion system secretin-like" evidence="6">
    <location>
        <begin position="445"/>
        <end position="604"/>
    </location>
</feature>
<evidence type="ECO:0000259" key="6">
    <source>
        <dbReference type="Pfam" id="PF00263"/>
    </source>
</evidence>
<dbReference type="EMBL" id="JAACYA010000001">
    <property type="protein sequence ID" value="MBK3332148.1"/>
    <property type="molecule type" value="Genomic_DNA"/>
</dbReference>
<evidence type="ECO:0000256" key="3">
    <source>
        <dbReference type="RuleBase" id="RU004003"/>
    </source>
</evidence>
<comment type="subcellular location">
    <subcellularLocation>
        <location evidence="1">Membrane</location>
    </subcellularLocation>
</comment>
<keyword evidence="5" id="KW-0732">Signal</keyword>
<dbReference type="PANTHER" id="PTHR30604:SF1">
    <property type="entry name" value="DNA UTILIZATION PROTEIN HOFQ"/>
    <property type="match status" value="1"/>
</dbReference>
<dbReference type="PRINTS" id="PR00811">
    <property type="entry name" value="BCTERIALGSPD"/>
</dbReference>
<evidence type="ECO:0000313" key="8">
    <source>
        <dbReference type="Proteomes" id="UP000772812"/>
    </source>
</evidence>
<keyword evidence="2" id="KW-0472">Membrane</keyword>
<dbReference type="InterPro" id="IPR001775">
    <property type="entry name" value="GspD/PilQ"/>
</dbReference>
<gene>
    <name evidence="7" type="ORF">GWK41_03580</name>
</gene>
<dbReference type="PROSITE" id="PS51257">
    <property type="entry name" value="PROKAR_LIPOPROTEIN"/>
    <property type="match status" value="1"/>
</dbReference>
<accession>A0ABS1GGS9</accession>
<evidence type="ECO:0000256" key="1">
    <source>
        <dbReference type="ARBA" id="ARBA00004370"/>
    </source>
</evidence>
<feature type="chain" id="PRO_5046306484" evidence="5">
    <location>
        <begin position="21"/>
        <end position="606"/>
    </location>
</feature>
<proteinExistence type="inferred from homology"/>
<feature type="signal peptide" evidence="5">
    <location>
        <begin position="1"/>
        <end position="20"/>
    </location>
</feature>
<comment type="caution">
    <text evidence="7">The sequence shown here is derived from an EMBL/GenBank/DDBJ whole genome shotgun (WGS) entry which is preliminary data.</text>
</comment>
<protein>
    <submittedName>
        <fullName evidence="7">Pilus assembly protein PilQ</fullName>
    </submittedName>
</protein>
<sequence length="606" mass="66549">MRGKSLLMMVFALISCVALAQTKISAEFYGAKLSTVIDVVSELSKKNIIWDSEAAGKSSIPVYLTIRKPVSVESLFRIVLKEYGLTYVKTGNIYKIKVAEKALITIPAEVVKYLGKDVFDSFVSIVKDNVSPTATVKVYKASNAVYVRDAKENVENIKKVVEEFLKPLKKEAEKLAKIEEEKEKQMKEAALAKAKLESMLIKKEIKVKPDEFKAIEDELIETLSPYGKYSYDPKSGKLTIVEVRNNFSKVSKILAKAQKINIVTKCYYVRALEPAELLMTISENYLTKYGSVIFKSKETSKAVGLEKRMRVGGTAGTTTTTTATEKEKSIITSLPKICITDVPSVVNKIYKNFSNILLKRPYQIAIEARIVQIQSSFKKDLGIQWGAAVTSGNFRMSGAGLTPSYMATGSYMFDFPAPAVTAGSGGAVGLLYGTANNYIDLRLSALEQIGKTKILSRPKVITIDGEGAEIAQGFEIPYTTFGTTGGAAVANVQFKQALLKLNVIPRTTPDGNIIMTIDLTQDIPDFAKSVAGQPPIQTKSVTSKVVAKDGQTIVIGGILEKTEETGEKGIPGLMRIPILGWLFKNRVQNNESRELLIFITPKIIYE</sequence>
<dbReference type="Gene3D" id="3.30.1370.120">
    <property type="match status" value="1"/>
</dbReference>
<dbReference type="InterPro" id="IPR038591">
    <property type="entry name" value="NolW-like_sf"/>
</dbReference>
<dbReference type="Pfam" id="PF00263">
    <property type="entry name" value="Secretin"/>
    <property type="match status" value="1"/>
</dbReference>
<evidence type="ECO:0000256" key="2">
    <source>
        <dbReference type="ARBA" id="ARBA00023136"/>
    </source>
</evidence>
<dbReference type="Proteomes" id="UP000772812">
    <property type="component" value="Unassembled WGS sequence"/>
</dbReference>
<evidence type="ECO:0000256" key="5">
    <source>
        <dbReference type="SAM" id="SignalP"/>
    </source>
</evidence>
<organism evidence="7 8">
    <name type="scientific">Persephonella atlantica</name>
    <dbReference type="NCBI Taxonomy" id="2699429"/>
    <lineage>
        <taxon>Bacteria</taxon>
        <taxon>Pseudomonadati</taxon>
        <taxon>Aquificota</taxon>
        <taxon>Aquificia</taxon>
        <taxon>Aquificales</taxon>
        <taxon>Hydrogenothermaceae</taxon>
        <taxon>Persephonella</taxon>
    </lineage>
</organism>
<dbReference type="InterPro" id="IPR051808">
    <property type="entry name" value="Type_IV_pilus_biogenesis"/>
</dbReference>
<evidence type="ECO:0000313" key="7">
    <source>
        <dbReference type="EMBL" id="MBK3332148.1"/>
    </source>
</evidence>
<name>A0ABS1GGS9_9AQUI</name>
<dbReference type="InterPro" id="IPR004846">
    <property type="entry name" value="T2SS/T3SS_dom"/>
</dbReference>
<evidence type="ECO:0000256" key="4">
    <source>
        <dbReference type="SAM" id="Coils"/>
    </source>
</evidence>
<keyword evidence="8" id="KW-1185">Reference proteome</keyword>
<reference evidence="7 8" key="1">
    <citation type="journal article" date="2021" name="Syst. Appl. Microbiol.">
        <title>Persephonella atlantica sp. nov.: How to adapt to physico-chemical gradients in high temperature hydrothermal habitats.</title>
        <authorList>
            <person name="Francois D.X."/>
            <person name="Godfroy A."/>
            <person name="Mathien C."/>
            <person name="Aube J."/>
            <person name="Cathalot C."/>
            <person name="Lesongeur F."/>
            <person name="L'Haridon S."/>
            <person name="Philippon X."/>
            <person name="Roussel E.G."/>
        </authorList>
    </citation>
    <scope>NUCLEOTIDE SEQUENCE [LARGE SCALE GENOMIC DNA]</scope>
    <source>
        <strain evidence="7 8">MO1340</strain>
    </source>
</reference>
<keyword evidence="4" id="KW-0175">Coiled coil</keyword>
<comment type="similarity">
    <text evidence="3">Belongs to the bacterial secretin family.</text>
</comment>
<feature type="coiled-coil region" evidence="4">
    <location>
        <begin position="168"/>
        <end position="199"/>
    </location>
</feature>
<dbReference type="PANTHER" id="PTHR30604">
    <property type="entry name" value="PROTEIN TRANSPORT PROTEIN HOFQ"/>
    <property type="match status" value="1"/>
</dbReference>